<sequence>MEGVRRSSRKAMVALAQSLCMLESSAISPSSQDLQNIDPDFAVLERHFDQLQGLSRSQKPQSPGDVDESTPSALAANVRDSGMKATFKDRSGLSVPLEDLSSLSEDSADGGPAQLASKGRRTGACSLLEDHSADGSDYRPTKTPRWTSRQKSKGTPLTAAAPSLGHLPGLHNKHQLLQPHPSSLSPIRSGPGRGEARQKKRKRQYNAHHKNKVHSRLIQVHVASEGLNISQDSRISKPGWMGVNASQDTRGQIAAALRKPPGFASAIFSGIKLIPYIP</sequence>
<accession>A0A9P5PF99</accession>
<name>A0A9P5PF99_9AGAR</name>
<evidence type="ECO:0000313" key="2">
    <source>
        <dbReference type="EMBL" id="KAF9061030.1"/>
    </source>
</evidence>
<dbReference type="AlphaFoldDB" id="A0A9P5PF99"/>
<gene>
    <name evidence="2" type="ORF">BDP27DRAFT_1370003</name>
</gene>
<dbReference type="Proteomes" id="UP000772434">
    <property type="component" value="Unassembled WGS sequence"/>
</dbReference>
<feature type="compositionally biased region" description="Polar residues" evidence="1">
    <location>
        <begin position="144"/>
        <end position="155"/>
    </location>
</feature>
<evidence type="ECO:0000313" key="3">
    <source>
        <dbReference type="Proteomes" id="UP000772434"/>
    </source>
</evidence>
<feature type="compositionally biased region" description="Basic and acidic residues" evidence="1">
    <location>
        <begin position="128"/>
        <end position="140"/>
    </location>
</feature>
<feature type="region of interest" description="Disordered" evidence="1">
    <location>
        <begin position="100"/>
        <end position="210"/>
    </location>
</feature>
<dbReference type="OrthoDB" id="3010075at2759"/>
<evidence type="ECO:0000256" key="1">
    <source>
        <dbReference type="SAM" id="MobiDB-lite"/>
    </source>
</evidence>
<reference evidence="2" key="1">
    <citation type="submission" date="2020-11" db="EMBL/GenBank/DDBJ databases">
        <authorList>
            <consortium name="DOE Joint Genome Institute"/>
            <person name="Ahrendt S."/>
            <person name="Riley R."/>
            <person name="Andreopoulos W."/>
            <person name="Labutti K."/>
            <person name="Pangilinan J."/>
            <person name="Ruiz-Duenas F.J."/>
            <person name="Barrasa J.M."/>
            <person name="Sanchez-Garcia M."/>
            <person name="Camarero S."/>
            <person name="Miyauchi S."/>
            <person name="Serrano A."/>
            <person name="Linde D."/>
            <person name="Babiker R."/>
            <person name="Drula E."/>
            <person name="Ayuso-Fernandez I."/>
            <person name="Pacheco R."/>
            <person name="Padilla G."/>
            <person name="Ferreira P."/>
            <person name="Barriuso J."/>
            <person name="Kellner H."/>
            <person name="Castanera R."/>
            <person name="Alfaro M."/>
            <person name="Ramirez L."/>
            <person name="Pisabarro A.G."/>
            <person name="Kuo A."/>
            <person name="Tritt A."/>
            <person name="Lipzen A."/>
            <person name="He G."/>
            <person name="Yan M."/>
            <person name="Ng V."/>
            <person name="Cullen D."/>
            <person name="Martin F."/>
            <person name="Rosso M.-N."/>
            <person name="Henrissat B."/>
            <person name="Hibbett D."/>
            <person name="Martinez A.T."/>
            <person name="Grigoriev I.V."/>
        </authorList>
    </citation>
    <scope>NUCLEOTIDE SEQUENCE</scope>
    <source>
        <strain evidence="2">AH 40177</strain>
    </source>
</reference>
<keyword evidence="3" id="KW-1185">Reference proteome</keyword>
<proteinExistence type="predicted"/>
<feature type="compositionally biased region" description="Basic residues" evidence="1">
    <location>
        <begin position="198"/>
        <end position="210"/>
    </location>
</feature>
<comment type="caution">
    <text evidence="2">The sequence shown here is derived from an EMBL/GenBank/DDBJ whole genome shotgun (WGS) entry which is preliminary data.</text>
</comment>
<dbReference type="EMBL" id="JADNRY010000217">
    <property type="protein sequence ID" value="KAF9061030.1"/>
    <property type="molecule type" value="Genomic_DNA"/>
</dbReference>
<organism evidence="2 3">
    <name type="scientific">Rhodocollybia butyracea</name>
    <dbReference type="NCBI Taxonomy" id="206335"/>
    <lineage>
        <taxon>Eukaryota</taxon>
        <taxon>Fungi</taxon>
        <taxon>Dikarya</taxon>
        <taxon>Basidiomycota</taxon>
        <taxon>Agaricomycotina</taxon>
        <taxon>Agaricomycetes</taxon>
        <taxon>Agaricomycetidae</taxon>
        <taxon>Agaricales</taxon>
        <taxon>Marasmiineae</taxon>
        <taxon>Omphalotaceae</taxon>
        <taxon>Rhodocollybia</taxon>
    </lineage>
</organism>
<protein>
    <submittedName>
        <fullName evidence="2">Uncharacterized protein</fullName>
    </submittedName>
</protein>